<dbReference type="InParanoid" id="A0A2T3AUP8"/>
<dbReference type="Proteomes" id="UP000241818">
    <property type="component" value="Unassembled WGS sequence"/>
</dbReference>
<dbReference type="RefSeq" id="XP_024718376.1">
    <property type="nucleotide sequence ID" value="XM_024868316.1"/>
</dbReference>
<feature type="domain" description="DEAD-box RNA helicase Q" evidence="12">
    <location>
        <begin position="146"/>
        <end position="174"/>
    </location>
</feature>
<feature type="region of interest" description="Disordered" evidence="9">
    <location>
        <begin position="569"/>
        <end position="621"/>
    </location>
</feature>
<dbReference type="InterPro" id="IPR014014">
    <property type="entry name" value="RNA_helicase_DEAD_Q_motif"/>
</dbReference>
<name>A0A2T3AUP8_AMORE</name>
<dbReference type="Pfam" id="PF00271">
    <property type="entry name" value="Helicase_C"/>
    <property type="match status" value="1"/>
</dbReference>
<dbReference type="Pfam" id="PF00270">
    <property type="entry name" value="DEAD"/>
    <property type="match status" value="1"/>
</dbReference>
<dbReference type="PROSITE" id="PS51192">
    <property type="entry name" value="HELICASE_ATP_BIND_1"/>
    <property type="match status" value="1"/>
</dbReference>
<keyword evidence="2 8" id="KW-0547">Nucleotide-binding</keyword>
<feature type="domain" description="Helicase C-terminal" evidence="11">
    <location>
        <begin position="401"/>
        <end position="549"/>
    </location>
</feature>
<dbReference type="InterPro" id="IPR011545">
    <property type="entry name" value="DEAD/DEAH_box_helicase_dom"/>
</dbReference>
<evidence type="ECO:0000256" key="4">
    <source>
        <dbReference type="ARBA" id="ARBA00022806"/>
    </source>
</evidence>
<evidence type="ECO:0000256" key="9">
    <source>
        <dbReference type="SAM" id="MobiDB-lite"/>
    </source>
</evidence>
<dbReference type="InterPro" id="IPR027417">
    <property type="entry name" value="P-loop_NTPase"/>
</dbReference>
<dbReference type="SMART" id="SM00490">
    <property type="entry name" value="HELICc"/>
    <property type="match status" value="1"/>
</dbReference>
<comment type="catalytic activity">
    <reaction evidence="6">
        <text>ATP + H2O = ADP + phosphate + H(+)</text>
        <dbReference type="Rhea" id="RHEA:13065"/>
        <dbReference type="ChEBI" id="CHEBI:15377"/>
        <dbReference type="ChEBI" id="CHEBI:15378"/>
        <dbReference type="ChEBI" id="CHEBI:30616"/>
        <dbReference type="ChEBI" id="CHEBI:43474"/>
        <dbReference type="ChEBI" id="CHEBI:456216"/>
        <dbReference type="EC" id="3.6.4.13"/>
    </reaction>
</comment>
<dbReference type="EC" id="3.6.4.13" evidence="1"/>
<dbReference type="CDD" id="cd18787">
    <property type="entry name" value="SF2_C_DEAD"/>
    <property type="match status" value="1"/>
</dbReference>
<dbReference type="GO" id="GO:0016787">
    <property type="term" value="F:hydrolase activity"/>
    <property type="evidence" value="ECO:0007669"/>
    <property type="project" value="UniProtKB-KW"/>
</dbReference>
<evidence type="ECO:0000256" key="3">
    <source>
        <dbReference type="ARBA" id="ARBA00022801"/>
    </source>
</evidence>
<keyword evidence="14" id="KW-1185">Reference proteome</keyword>
<dbReference type="SMART" id="SM00487">
    <property type="entry name" value="DEXDc"/>
    <property type="match status" value="1"/>
</dbReference>
<dbReference type="PROSITE" id="PS51195">
    <property type="entry name" value="Q_MOTIF"/>
    <property type="match status" value="1"/>
</dbReference>
<evidence type="ECO:0000256" key="5">
    <source>
        <dbReference type="ARBA" id="ARBA00022840"/>
    </source>
</evidence>
<evidence type="ECO:0000256" key="8">
    <source>
        <dbReference type="RuleBase" id="RU000492"/>
    </source>
</evidence>
<keyword evidence="4 8" id="KW-0347">Helicase</keyword>
<feature type="region of interest" description="Disordered" evidence="9">
    <location>
        <begin position="711"/>
        <end position="747"/>
    </location>
</feature>
<evidence type="ECO:0000313" key="13">
    <source>
        <dbReference type="EMBL" id="PSS12378.1"/>
    </source>
</evidence>
<dbReference type="PANTHER" id="PTHR47958">
    <property type="entry name" value="ATP-DEPENDENT RNA HELICASE DBP3"/>
    <property type="match status" value="1"/>
</dbReference>
<evidence type="ECO:0000313" key="14">
    <source>
        <dbReference type="Proteomes" id="UP000241818"/>
    </source>
</evidence>
<evidence type="ECO:0000259" key="10">
    <source>
        <dbReference type="PROSITE" id="PS51192"/>
    </source>
</evidence>
<feature type="domain" description="Helicase ATP-binding" evidence="10">
    <location>
        <begin position="177"/>
        <end position="373"/>
    </location>
</feature>
<evidence type="ECO:0000256" key="1">
    <source>
        <dbReference type="ARBA" id="ARBA00012552"/>
    </source>
</evidence>
<evidence type="ECO:0000259" key="11">
    <source>
        <dbReference type="PROSITE" id="PS51194"/>
    </source>
</evidence>
<dbReference type="OrthoDB" id="196131at2759"/>
<dbReference type="GO" id="GO:0005524">
    <property type="term" value="F:ATP binding"/>
    <property type="evidence" value="ECO:0007669"/>
    <property type="project" value="UniProtKB-KW"/>
</dbReference>
<dbReference type="Gene3D" id="3.40.50.300">
    <property type="entry name" value="P-loop containing nucleotide triphosphate hydrolases"/>
    <property type="match status" value="2"/>
</dbReference>
<feature type="short sequence motif" description="Q motif" evidence="7">
    <location>
        <begin position="146"/>
        <end position="174"/>
    </location>
</feature>
<reference evidence="13 14" key="1">
    <citation type="journal article" date="2018" name="New Phytol.">
        <title>Comparative genomics and transcriptomics depict ericoid mycorrhizal fungi as versatile saprotrophs and plant mutualists.</title>
        <authorList>
            <person name="Martino E."/>
            <person name="Morin E."/>
            <person name="Grelet G.A."/>
            <person name="Kuo A."/>
            <person name="Kohler A."/>
            <person name="Daghino S."/>
            <person name="Barry K.W."/>
            <person name="Cichocki N."/>
            <person name="Clum A."/>
            <person name="Dockter R.B."/>
            <person name="Hainaut M."/>
            <person name="Kuo R.C."/>
            <person name="LaButti K."/>
            <person name="Lindahl B.D."/>
            <person name="Lindquist E.A."/>
            <person name="Lipzen A."/>
            <person name="Khouja H.R."/>
            <person name="Magnuson J."/>
            <person name="Murat C."/>
            <person name="Ohm R.A."/>
            <person name="Singer S.W."/>
            <person name="Spatafora J.W."/>
            <person name="Wang M."/>
            <person name="Veneault-Fourrey C."/>
            <person name="Henrissat B."/>
            <person name="Grigoriev I.V."/>
            <person name="Martin F.M."/>
            <person name="Perotto S."/>
        </authorList>
    </citation>
    <scope>NUCLEOTIDE SEQUENCE [LARGE SCALE GENOMIC DNA]</scope>
    <source>
        <strain evidence="13 14">ATCC 22711</strain>
    </source>
</reference>
<dbReference type="InterPro" id="IPR001650">
    <property type="entry name" value="Helicase_C-like"/>
</dbReference>
<protein>
    <recommendedName>
        <fullName evidence="1">RNA helicase</fullName>
        <ecNumber evidence="1">3.6.4.13</ecNumber>
    </recommendedName>
</protein>
<organism evidence="13 14">
    <name type="scientific">Amorphotheca resinae ATCC 22711</name>
    <dbReference type="NCBI Taxonomy" id="857342"/>
    <lineage>
        <taxon>Eukaryota</taxon>
        <taxon>Fungi</taxon>
        <taxon>Dikarya</taxon>
        <taxon>Ascomycota</taxon>
        <taxon>Pezizomycotina</taxon>
        <taxon>Leotiomycetes</taxon>
        <taxon>Helotiales</taxon>
        <taxon>Amorphothecaceae</taxon>
        <taxon>Amorphotheca</taxon>
    </lineage>
</organism>
<evidence type="ECO:0000256" key="2">
    <source>
        <dbReference type="ARBA" id="ARBA00022741"/>
    </source>
</evidence>
<dbReference type="SUPFAM" id="SSF52540">
    <property type="entry name" value="P-loop containing nucleoside triphosphate hydrolases"/>
    <property type="match status" value="1"/>
</dbReference>
<keyword evidence="3 8" id="KW-0378">Hydrolase</keyword>
<dbReference type="InterPro" id="IPR014001">
    <property type="entry name" value="Helicase_ATP-bd"/>
</dbReference>
<dbReference type="GO" id="GO:0003724">
    <property type="term" value="F:RNA helicase activity"/>
    <property type="evidence" value="ECO:0007669"/>
    <property type="project" value="UniProtKB-EC"/>
</dbReference>
<feature type="compositionally biased region" description="Acidic residues" evidence="9">
    <location>
        <begin position="569"/>
        <end position="579"/>
    </location>
</feature>
<gene>
    <name evidence="13" type="ORF">M430DRAFT_52684</name>
</gene>
<dbReference type="GO" id="GO:0003676">
    <property type="term" value="F:nucleic acid binding"/>
    <property type="evidence" value="ECO:0007669"/>
    <property type="project" value="InterPro"/>
</dbReference>
<dbReference type="PROSITE" id="PS00039">
    <property type="entry name" value="DEAD_ATP_HELICASE"/>
    <property type="match status" value="1"/>
</dbReference>
<dbReference type="InterPro" id="IPR000629">
    <property type="entry name" value="RNA-helicase_DEAD-box_CS"/>
</dbReference>
<accession>A0A2T3AUP8</accession>
<proteinExistence type="inferred from homology"/>
<dbReference type="EMBL" id="KZ679015">
    <property type="protein sequence ID" value="PSS12378.1"/>
    <property type="molecule type" value="Genomic_DNA"/>
</dbReference>
<dbReference type="PROSITE" id="PS51194">
    <property type="entry name" value="HELICASE_CTER"/>
    <property type="match status" value="1"/>
</dbReference>
<dbReference type="STRING" id="857342.A0A2T3AUP8"/>
<feature type="compositionally biased region" description="Low complexity" evidence="9">
    <location>
        <begin position="610"/>
        <end position="621"/>
    </location>
</feature>
<evidence type="ECO:0000256" key="7">
    <source>
        <dbReference type="PROSITE-ProRule" id="PRU00552"/>
    </source>
</evidence>
<evidence type="ECO:0000256" key="6">
    <source>
        <dbReference type="ARBA" id="ARBA00047984"/>
    </source>
</evidence>
<evidence type="ECO:0000259" key="12">
    <source>
        <dbReference type="PROSITE" id="PS51195"/>
    </source>
</evidence>
<dbReference type="AlphaFoldDB" id="A0A2T3AUP8"/>
<sequence>MSGWGMPEVAAALPEIANEAVVASEAPTPTEAPAQGRNPQEHGWVAQNSYDYSAYMMTSKELAESRAAAAAEDAGLGLRVETGGDWASNAAVYEWNDEFGDVGPRHPELEKQLFGQDNHVKSGIKFENITSIEVHQEGNIRIDPIRKFEHAGLHPVMLENIKLAGYEVPTPIQQYCMPAIKLGHDIVACAQTGSGKTAAFLVPILSKLMGKAKKLTAPRPNPVTYQEGITPPVRAEPLVLIVCPSRELATQIFDEARRFCYRMMFRPCVVYGGGPIAEQVKQLQKGCDIIIGTPGRLVDFINRPAVLTLKRLKYMVIDEADEMLNSDWEAELKQIMSGGDQEEGSLNYMFFSATFPKGARDLAKEHLAHDHVRVRVGRAGSSHLNIKQEIVYVDPSMKLQAVEDLLLSTPPTRTIIFVNSKRAADELDDRLFNKSFPCVSIHSDRTQREREDCIRSFRLGKNPILIATGVSARGLDINNVMHVINYDLPSARFGGIEEYTHRIGRTGRIGNMGLATSFYNDRDVDLAENLTKTLLETHQVVPDFLQQYVPDGFTADGKGDIKTLKFEADSDYGDGDGNGDDNGGAALDDDADAGGWGTSDTPAASGWGVAPTEAPAAPAAPVEGDAQWGATQAFVPAAGGVPVNAATTAPVVPSQQFVGVSSVPFTMPPQGASATQGLAPVAPVAPVTPAAPVTPTAPAGLASSQFAASVSSWGVPSPAPSQPAAPSNGSVWEPPTAGEWGTAGSGW</sequence>
<dbReference type="GeneID" id="36576397"/>
<comment type="similarity">
    <text evidence="8">Belongs to the DEAD box helicase family.</text>
</comment>
<keyword evidence="5 8" id="KW-0067">ATP-binding</keyword>